<gene>
    <name evidence="1" type="ORF">U0R22_001911</name>
</gene>
<evidence type="ECO:0000313" key="2">
    <source>
        <dbReference type="Proteomes" id="UP001322481"/>
    </source>
</evidence>
<keyword evidence="2" id="KW-1185">Reference proteome</keyword>
<reference evidence="1 2" key="1">
    <citation type="submission" date="2023-11" db="EMBL/GenBank/DDBJ databases">
        <authorList>
            <person name="Panchal A.K."/>
            <person name="Meaney J.S."/>
            <person name="Karas B.J."/>
            <person name="diCenzo G.C."/>
        </authorList>
    </citation>
    <scope>NUCLEOTIDE SEQUENCE [LARGE SCALE GENOMIC DNA]</scope>
    <source>
        <strain evidence="1 2">NZP2235</strain>
    </source>
</reference>
<accession>A0ABZ0VJZ2</accession>
<dbReference type="EMBL" id="CP139858">
    <property type="protein sequence ID" value="WQB97774.1"/>
    <property type="molecule type" value="Genomic_DNA"/>
</dbReference>
<name>A0ABZ0VJZ2_9HYPH</name>
<protein>
    <submittedName>
        <fullName evidence="1">Uncharacterized protein</fullName>
    </submittedName>
</protein>
<evidence type="ECO:0000313" key="1">
    <source>
        <dbReference type="EMBL" id="WQB97774.1"/>
    </source>
</evidence>
<proteinExistence type="predicted"/>
<sequence>MATPATTATACRARRRREGDEVIRLLVEGIGEPRDMIERHPDFARKQRLLHEGVIGRVRVGVLPQFLELVPRRLGLGGTEFRDHRTGVGRIEKALEEAMLQPLWAGRKTEFRRTGLLGDGLRPFDQLVIGDGVEIRAGRQILQRLLVGRHQIGGLHPGHVFLLAGAEHAEFFVGLVDFDPADIDSRQVDKVGADGGEIAVQAAKQADRAGASLQFGLQAGEPGTILGNLIVDRAFKSLEHLVAHLLCLFDRTRLRRPEQHLLSLRTTGGD</sequence>
<dbReference type="Proteomes" id="UP001322481">
    <property type="component" value="Chromosome"/>
</dbReference>
<organism evidence="1 2">
    <name type="scientific">Mesorhizobium huakuii</name>
    <dbReference type="NCBI Taxonomy" id="28104"/>
    <lineage>
        <taxon>Bacteria</taxon>
        <taxon>Pseudomonadati</taxon>
        <taxon>Pseudomonadota</taxon>
        <taxon>Alphaproteobacteria</taxon>
        <taxon>Hyphomicrobiales</taxon>
        <taxon>Phyllobacteriaceae</taxon>
        <taxon>Mesorhizobium</taxon>
    </lineage>
</organism>